<name>A0A240U0Q9_9BURK</name>
<keyword evidence="3" id="KW-1185">Reference proteome</keyword>
<dbReference type="GO" id="GO:0010038">
    <property type="term" value="P:response to metal ion"/>
    <property type="evidence" value="ECO:0007669"/>
    <property type="project" value="InterPro"/>
</dbReference>
<evidence type="ECO:0000256" key="1">
    <source>
        <dbReference type="ARBA" id="ARBA00010169"/>
    </source>
</evidence>
<organism evidence="2 3">
    <name type="scientific">Acidovorax carolinensis</name>
    <dbReference type="NCBI Taxonomy" id="553814"/>
    <lineage>
        <taxon>Bacteria</taxon>
        <taxon>Pseudomonadati</taxon>
        <taxon>Pseudomonadota</taxon>
        <taxon>Betaproteobacteria</taxon>
        <taxon>Burkholderiales</taxon>
        <taxon>Comamonadaceae</taxon>
        <taxon>Acidovorax</taxon>
    </lineage>
</organism>
<dbReference type="InterPro" id="IPR015867">
    <property type="entry name" value="N-reg_PII/ATP_PRibTrfase_C"/>
</dbReference>
<evidence type="ECO:0000313" key="3">
    <source>
        <dbReference type="Proteomes" id="UP000194432"/>
    </source>
</evidence>
<reference evidence="2 3" key="1">
    <citation type="submission" date="2017-05" db="EMBL/GenBank/DDBJ databases">
        <title>Polyphasic characterization of four soil-derived phenanthrene-degrading Acidovorax strains and proposal of Acidovorax phenanthrenivorans sp. nov.</title>
        <authorList>
            <person name="Singleton D.R."/>
            <person name="Lee J."/>
            <person name="Dickey A.N."/>
            <person name="Stroud A."/>
            <person name="Scholl E.H."/>
            <person name="Wright F.A."/>
            <person name="Aitken M.D."/>
        </authorList>
    </citation>
    <scope>NUCLEOTIDE SEQUENCE [LARGE SCALE GENOMIC DNA]</scope>
    <source>
        <strain evidence="2">NA3</strain>
    </source>
</reference>
<comment type="similarity">
    <text evidence="1">Belongs to the CutA family.</text>
</comment>
<dbReference type="KEGG" id="acin:CBP34_03970"/>
<evidence type="ECO:0000313" key="2">
    <source>
        <dbReference type="EMBL" id="ART50987.1"/>
    </source>
</evidence>
<accession>A0A240U0Q9</accession>
<gene>
    <name evidence="2" type="ORF">CBP34_03970</name>
</gene>
<dbReference type="Pfam" id="PF03091">
    <property type="entry name" value="CutA1"/>
    <property type="match status" value="1"/>
</dbReference>
<dbReference type="PANTHER" id="PTHR23419">
    <property type="entry name" value="DIVALENT CATION TOLERANCE CUTA-RELATED"/>
    <property type="match status" value="1"/>
</dbReference>
<dbReference type="PANTHER" id="PTHR23419:SF8">
    <property type="entry name" value="FI09726P"/>
    <property type="match status" value="1"/>
</dbReference>
<dbReference type="Gene3D" id="3.30.70.120">
    <property type="match status" value="1"/>
</dbReference>
<dbReference type="GO" id="GO:0005507">
    <property type="term" value="F:copper ion binding"/>
    <property type="evidence" value="ECO:0007669"/>
    <property type="project" value="TreeGrafter"/>
</dbReference>
<dbReference type="EMBL" id="CP021361">
    <property type="protein sequence ID" value="ART50987.1"/>
    <property type="molecule type" value="Genomic_DNA"/>
</dbReference>
<dbReference type="RefSeq" id="WP_094097362.1">
    <property type="nucleotide sequence ID" value="NZ_CP021361.1"/>
</dbReference>
<dbReference type="InterPro" id="IPR011322">
    <property type="entry name" value="N-reg_PII-like_a/b"/>
</dbReference>
<dbReference type="InterPro" id="IPR004323">
    <property type="entry name" value="Ion_tolerance_CutA"/>
</dbReference>
<dbReference type="SUPFAM" id="SSF54913">
    <property type="entry name" value="GlnB-like"/>
    <property type="match status" value="1"/>
</dbReference>
<proteinExistence type="inferred from homology"/>
<protein>
    <submittedName>
        <fullName evidence="2">Cytochrome C biogenesis protein</fullName>
    </submittedName>
</protein>
<dbReference type="Proteomes" id="UP000194432">
    <property type="component" value="Chromosome 1"/>
</dbReference>
<dbReference type="AlphaFoldDB" id="A0A240U0Q9"/>
<sequence>MAEQIDAQALNMVTTTVASAADARRLAQAIVQARLAACVQVEVITSHYHWQGALQEEQEWRLVCKTLPRATGALLALLESLHPYTVPQLVVQTLQATPAYVRWVHGEVTTGDGVAHAAGGG</sequence>